<dbReference type="PRINTS" id="PR00162">
    <property type="entry name" value="RIESKE"/>
</dbReference>
<evidence type="ECO:0000256" key="5">
    <source>
        <dbReference type="ARBA" id="ARBA00023157"/>
    </source>
</evidence>
<dbReference type="Proteomes" id="UP000033121">
    <property type="component" value="Unassembled WGS sequence"/>
</dbReference>
<gene>
    <name evidence="8" type="ORF">FPE01S_01_16670</name>
</gene>
<dbReference type="PANTHER" id="PTHR10134">
    <property type="entry name" value="CYTOCHROME B-C1 COMPLEX SUBUNIT RIESKE, MITOCHONDRIAL"/>
    <property type="match status" value="1"/>
</dbReference>
<evidence type="ECO:0000256" key="4">
    <source>
        <dbReference type="ARBA" id="ARBA00023014"/>
    </source>
</evidence>
<protein>
    <submittedName>
        <fullName evidence="8">Putative Rieske iron-sulfur protein</fullName>
    </submittedName>
</protein>
<dbReference type="GO" id="GO:0016020">
    <property type="term" value="C:membrane"/>
    <property type="evidence" value="ECO:0007669"/>
    <property type="project" value="InterPro"/>
</dbReference>
<evidence type="ECO:0000256" key="3">
    <source>
        <dbReference type="ARBA" id="ARBA00023004"/>
    </source>
</evidence>
<evidence type="ECO:0000313" key="8">
    <source>
        <dbReference type="EMBL" id="GAO42652.1"/>
    </source>
</evidence>
<evidence type="ECO:0000313" key="9">
    <source>
        <dbReference type="Proteomes" id="UP000033121"/>
    </source>
</evidence>
<accession>A0A0E9MY44</accession>
<dbReference type="AlphaFoldDB" id="A0A0E9MY44"/>
<dbReference type="InterPro" id="IPR017941">
    <property type="entry name" value="Rieske_2Fe-2S"/>
</dbReference>
<comment type="caution">
    <text evidence="8">The sequence shown here is derived from an EMBL/GenBank/DDBJ whole genome shotgun (WGS) entry which is preliminary data.</text>
</comment>
<dbReference type="Pfam" id="PF00355">
    <property type="entry name" value="Rieske"/>
    <property type="match status" value="1"/>
</dbReference>
<dbReference type="PROSITE" id="PS51296">
    <property type="entry name" value="RIESKE"/>
    <property type="match status" value="1"/>
</dbReference>
<evidence type="ECO:0000256" key="2">
    <source>
        <dbReference type="ARBA" id="ARBA00022723"/>
    </source>
</evidence>
<dbReference type="STRING" id="1220578.FPE01S_01_16670"/>
<sequence>MLASCAPMSNVSGRLEENGLLVDTDAFRIVQNGKTTAWRAYIVVRNEALKFPVCIYRFSENDYSALWMQCAHQGAEVQVAGDYLHCPAHGSEYDNRGRVTNGPAETNLRTFPVSVSSNQLFIDLRKR</sequence>
<dbReference type="InterPro" id="IPR014349">
    <property type="entry name" value="Rieske_Fe-S_prot"/>
</dbReference>
<dbReference type="GO" id="GO:0046872">
    <property type="term" value="F:metal ion binding"/>
    <property type="evidence" value="ECO:0007669"/>
    <property type="project" value="UniProtKB-KW"/>
</dbReference>
<evidence type="ECO:0000256" key="1">
    <source>
        <dbReference type="ARBA" id="ARBA00022714"/>
    </source>
</evidence>
<proteinExistence type="predicted"/>
<evidence type="ECO:0000256" key="6">
    <source>
        <dbReference type="ARBA" id="ARBA00034078"/>
    </source>
</evidence>
<dbReference type="SUPFAM" id="SSF50022">
    <property type="entry name" value="ISP domain"/>
    <property type="match status" value="1"/>
</dbReference>
<dbReference type="Gene3D" id="2.102.10.10">
    <property type="entry name" value="Rieske [2Fe-2S] iron-sulphur domain"/>
    <property type="match status" value="1"/>
</dbReference>
<keyword evidence="9" id="KW-1185">Reference proteome</keyword>
<dbReference type="EMBL" id="BBWV01000001">
    <property type="protein sequence ID" value="GAO42652.1"/>
    <property type="molecule type" value="Genomic_DNA"/>
</dbReference>
<keyword evidence="4" id="KW-0411">Iron-sulfur</keyword>
<name>A0A0E9MY44_9BACT</name>
<organism evidence="8 9">
    <name type="scientific">Flavihumibacter petaseus NBRC 106054</name>
    <dbReference type="NCBI Taxonomy" id="1220578"/>
    <lineage>
        <taxon>Bacteria</taxon>
        <taxon>Pseudomonadati</taxon>
        <taxon>Bacteroidota</taxon>
        <taxon>Chitinophagia</taxon>
        <taxon>Chitinophagales</taxon>
        <taxon>Chitinophagaceae</taxon>
        <taxon>Flavihumibacter</taxon>
    </lineage>
</organism>
<reference evidence="8 9" key="1">
    <citation type="submission" date="2015-04" db="EMBL/GenBank/DDBJ databases">
        <title>Whole genome shotgun sequence of Flavihumibacter petaseus NBRC 106054.</title>
        <authorList>
            <person name="Miyazawa S."/>
            <person name="Hosoyama A."/>
            <person name="Hashimoto M."/>
            <person name="Noguchi M."/>
            <person name="Tsuchikane K."/>
            <person name="Ohji S."/>
            <person name="Yamazoe A."/>
            <person name="Ichikawa N."/>
            <person name="Kimura A."/>
            <person name="Fujita N."/>
        </authorList>
    </citation>
    <scope>NUCLEOTIDE SEQUENCE [LARGE SCALE GENOMIC DNA]</scope>
    <source>
        <strain evidence="8 9">NBRC 106054</strain>
    </source>
</reference>
<keyword evidence="2" id="KW-0479">Metal-binding</keyword>
<keyword evidence="1" id="KW-0001">2Fe-2S</keyword>
<comment type="cofactor">
    <cofactor evidence="6">
        <name>[2Fe-2S] cluster</name>
        <dbReference type="ChEBI" id="CHEBI:190135"/>
    </cofactor>
</comment>
<dbReference type="InterPro" id="IPR036922">
    <property type="entry name" value="Rieske_2Fe-2S_sf"/>
</dbReference>
<dbReference type="GO" id="GO:0051537">
    <property type="term" value="F:2 iron, 2 sulfur cluster binding"/>
    <property type="evidence" value="ECO:0007669"/>
    <property type="project" value="UniProtKB-KW"/>
</dbReference>
<evidence type="ECO:0000259" key="7">
    <source>
        <dbReference type="PROSITE" id="PS51296"/>
    </source>
</evidence>
<dbReference type="InterPro" id="IPR005805">
    <property type="entry name" value="Rieske_Fe-S_prot_C"/>
</dbReference>
<dbReference type="CDD" id="cd03467">
    <property type="entry name" value="Rieske"/>
    <property type="match status" value="1"/>
</dbReference>
<feature type="domain" description="Rieske" evidence="7">
    <location>
        <begin position="40"/>
        <end position="122"/>
    </location>
</feature>
<keyword evidence="3" id="KW-0408">Iron</keyword>
<keyword evidence="5" id="KW-1015">Disulfide bond</keyword>